<proteinExistence type="predicted"/>
<dbReference type="RefSeq" id="WP_222874820.1">
    <property type="nucleotide sequence ID" value="NZ_AP023361.1"/>
</dbReference>
<protein>
    <recommendedName>
        <fullName evidence="3">Lipoprotein</fullName>
    </recommendedName>
</protein>
<dbReference type="AlphaFoldDB" id="A0A6S6QL85"/>
<organism evidence="1 2">
    <name type="scientific">Terrihabitans soli</name>
    <dbReference type="NCBI Taxonomy" id="708113"/>
    <lineage>
        <taxon>Bacteria</taxon>
        <taxon>Pseudomonadati</taxon>
        <taxon>Pseudomonadota</taxon>
        <taxon>Alphaproteobacteria</taxon>
        <taxon>Hyphomicrobiales</taxon>
        <taxon>Terrihabitans</taxon>
    </lineage>
</organism>
<dbReference type="PROSITE" id="PS51257">
    <property type="entry name" value="PROKAR_LIPOPROTEIN"/>
    <property type="match status" value="1"/>
</dbReference>
<evidence type="ECO:0000313" key="2">
    <source>
        <dbReference type="Proteomes" id="UP000515317"/>
    </source>
</evidence>
<keyword evidence="2" id="KW-1185">Reference proteome</keyword>
<dbReference type="Proteomes" id="UP000515317">
    <property type="component" value="Chromosome"/>
</dbReference>
<gene>
    <name evidence="1" type="ORF">IZ6_18890</name>
</gene>
<sequence>MRLARFAPLAALCLALGGCFDVGQTLKVTSESEAVFEVRAAVPASTIAAAQSVPGLADRPFCADKEAAEKLGLKVTVETMAEGPDQICLMKAQGSLAQIAKVAADKSYLPKDAPPTAGNALVYDLEPAGGGLWRLTVVLSPPPEVQALAGADEITKAAQSMIFGSTAGKGIGWAVEAKEIVESSGTVSPDKTRAEFEVPLSELLSKPEPEYRFVTTFRP</sequence>
<evidence type="ECO:0008006" key="3">
    <source>
        <dbReference type="Google" id="ProtNLM"/>
    </source>
</evidence>
<name>A0A6S6QL85_9HYPH</name>
<dbReference type="EMBL" id="AP023361">
    <property type="protein sequence ID" value="BCJ91154.1"/>
    <property type="molecule type" value="Genomic_DNA"/>
</dbReference>
<dbReference type="KEGG" id="tso:IZ6_18890"/>
<reference evidence="1 2" key="1">
    <citation type="submission" date="2020-08" db="EMBL/GenBank/DDBJ databases">
        <title>Genome sequence of Rhizobiales bacterium strain IZ6.</title>
        <authorList>
            <person name="Nakai R."/>
            <person name="Naganuma T."/>
        </authorList>
    </citation>
    <scope>NUCLEOTIDE SEQUENCE [LARGE SCALE GENOMIC DNA]</scope>
    <source>
        <strain evidence="1 2">IZ6</strain>
    </source>
</reference>
<accession>A0A6S6QL85</accession>
<evidence type="ECO:0000313" key="1">
    <source>
        <dbReference type="EMBL" id="BCJ91154.1"/>
    </source>
</evidence>